<keyword evidence="1" id="KW-1133">Transmembrane helix</keyword>
<evidence type="ECO:0008006" key="4">
    <source>
        <dbReference type="Google" id="ProtNLM"/>
    </source>
</evidence>
<feature type="transmembrane region" description="Helical" evidence="1">
    <location>
        <begin position="12"/>
        <end position="37"/>
    </location>
</feature>
<dbReference type="InterPro" id="IPR025912">
    <property type="entry name" value="YrvL"/>
</dbReference>
<keyword evidence="1" id="KW-0812">Transmembrane</keyword>
<feature type="transmembrane region" description="Helical" evidence="1">
    <location>
        <begin position="111"/>
        <end position="129"/>
    </location>
</feature>
<dbReference type="Pfam" id="PF14184">
    <property type="entry name" value="YrvL"/>
    <property type="match status" value="1"/>
</dbReference>
<reference evidence="2 3" key="1">
    <citation type="submission" date="2018-08" db="EMBL/GenBank/DDBJ databases">
        <title>A genome reference for cultivated species of the human gut microbiota.</title>
        <authorList>
            <person name="Zou Y."/>
            <person name="Xue W."/>
            <person name="Luo G."/>
        </authorList>
    </citation>
    <scope>NUCLEOTIDE SEQUENCE [LARGE SCALE GENOMIC DNA]</scope>
    <source>
        <strain evidence="2 3">AM07-24</strain>
    </source>
</reference>
<proteinExistence type="predicted"/>
<dbReference type="Proteomes" id="UP000284841">
    <property type="component" value="Unassembled WGS sequence"/>
</dbReference>
<gene>
    <name evidence="2" type="ORF">DW099_18530</name>
</gene>
<dbReference type="AlphaFoldDB" id="A0A415DUE6"/>
<dbReference type="STRING" id="1776384.GCA_900086585_01199"/>
<protein>
    <recommendedName>
        <fullName evidence="4">Regulatory protein YrvL</fullName>
    </recommendedName>
</protein>
<evidence type="ECO:0000313" key="3">
    <source>
        <dbReference type="Proteomes" id="UP000284841"/>
    </source>
</evidence>
<name>A0A415DUE6_9FIRM</name>
<dbReference type="OrthoDB" id="1653529at2"/>
<accession>A0A415DUE6</accession>
<organism evidence="2 3">
    <name type="scientific">Emergencia timonensis</name>
    <dbReference type="NCBI Taxonomy" id="1776384"/>
    <lineage>
        <taxon>Bacteria</taxon>
        <taxon>Bacillati</taxon>
        <taxon>Bacillota</taxon>
        <taxon>Clostridia</taxon>
        <taxon>Peptostreptococcales</taxon>
        <taxon>Anaerovoracaceae</taxon>
        <taxon>Emergencia</taxon>
    </lineage>
</organism>
<dbReference type="RefSeq" id="WP_082907370.1">
    <property type="nucleotide sequence ID" value="NZ_AP025567.1"/>
</dbReference>
<feature type="transmembrane region" description="Helical" evidence="1">
    <location>
        <begin position="88"/>
        <end position="105"/>
    </location>
</feature>
<dbReference type="EMBL" id="QRMS01000008">
    <property type="protein sequence ID" value="RHJ83720.1"/>
    <property type="molecule type" value="Genomic_DNA"/>
</dbReference>
<evidence type="ECO:0000256" key="1">
    <source>
        <dbReference type="SAM" id="Phobius"/>
    </source>
</evidence>
<dbReference type="GeneID" id="83003582"/>
<feature type="transmembrane region" description="Helical" evidence="1">
    <location>
        <begin position="49"/>
        <end position="68"/>
    </location>
</feature>
<keyword evidence="1" id="KW-0472">Membrane</keyword>
<comment type="caution">
    <text evidence="2">The sequence shown here is derived from an EMBL/GenBank/DDBJ whole genome shotgun (WGS) entry which is preliminary data.</text>
</comment>
<evidence type="ECO:0000313" key="2">
    <source>
        <dbReference type="EMBL" id="RHJ83720.1"/>
    </source>
</evidence>
<keyword evidence="3" id="KW-1185">Reference proteome</keyword>
<sequence>MKERIKKLCTAAIAYGLIVGIIVAIVAMIAYFGGAVMKVFGFEYESPGSIVLFFLFTAIAGFPAETIAKAFPRALLSLEKITVRGAKVLFVILDTAVTAVSMAIVDYFMDSVTATDASILAISLILALLSREDFDERE</sequence>